<gene>
    <name evidence="3" type="ORF">QPM17_11570</name>
</gene>
<reference evidence="3 4" key="1">
    <citation type="submission" date="2023-06" db="EMBL/GenBank/DDBJ databases">
        <title>Marinobacter azerbaijanicus a moderately halophilic, isolated from Urmia Lake in Azerbaijan region of Iran.</title>
        <authorList>
            <person name="Sanchez-Porro C."/>
            <person name="Aghdam E.M."/>
            <person name="Saheb S.M."/>
            <person name="Tarhriz V."/>
            <person name="Kazemi E."/>
            <person name="Ammozegar M.A."/>
            <person name="Ventosa A."/>
            <person name="Hejazi M.S."/>
        </authorList>
    </citation>
    <scope>NUCLEOTIDE SEQUENCE [LARGE SCALE GENOMIC DNA]</scope>
    <source>
        <strain evidence="3 4">TBZ242</strain>
    </source>
</reference>
<dbReference type="CDD" id="cd11586">
    <property type="entry name" value="VbhA_like"/>
    <property type="match status" value="1"/>
</dbReference>
<dbReference type="RefSeq" id="WP_285390898.1">
    <property type="nucleotide sequence ID" value="NZ_JASSVS010000005.1"/>
</dbReference>
<comment type="caution">
    <text evidence="3">The sequence shown here is derived from an EMBL/GenBank/DDBJ whole genome shotgun (WGS) entry which is preliminary data.</text>
</comment>
<keyword evidence="1" id="KW-1133">Transmembrane helix</keyword>
<dbReference type="InterPro" id="IPR033788">
    <property type="entry name" value="VbhA-like"/>
</dbReference>
<evidence type="ECO:0000256" key="1">
    <source>
        <dbReference type="SAM" id="Phobius"/>
    </source>
</evidence>
<dbReference type="EMBL" id="JASSVS010000005">
    <property type="protein sequence ID" value="MDL0431771.1"/>
    <property type="molecule type" value="Genomic_DNA"/>
</dbReference>
<evidence type="ECO:0000259" key="2">
    <source>
        <dbReference type="Pfam" id="PF09851"/>
    </source>
</evidence>
<evidence type="ECO:0000313" key="4">
    <source>
        <dbReference type="Proteomes" id="UP001227964"/>
    </source>
</evidence>
<feature type="transmembrane region" description="Helical" evidence="1">
    <location>
        <begin position="12"/>
        <end position="34"/>
    </location>
</feature>
<keyword evidence="4" id="KW-1185">Reference proteome</keyword>
<proteinExistence type="predicted"/>
<keyword evidence="1" id="KW-0812">Transmembrane</keyword>
<accession>A0ABT7IC84</accession>
<protein>
    <submittedName>
        <fullName evidence="3">SHOCT domain-containing protein</fullName>
    </submittedName>
</protein>
<dbReference type="Proteomes" id="UP001227964">
    <property type="component" value="Unassembled WGS sequence"/>
</dbReference>
<feature type="domain" description="SHOCT" evidence="2">
    <location>
        <begin position="60"/>
        <end position="85"/>
    </location>
</feature>
<dbReference type="InterPro" id="IPR018649">
    <property type="entry name" value="SHOCT"/>
</dbReference>
<organism evidence="3 4">
    <name type="scientific">Marinobacter azerbaijanicus</name>
    <dbReference type="NCBI Taxonomy" id="3050455"/>
    <lineage>
        <taxon>Bacteria</taxon>
        <taxon>Pseudomonadati</taxon>
        <taxon>Pseudomonadota</taxon>
        <taxon>Gammaproteobacteria</taxon>
        <taxon>Pseudomonadales</taxon>
        <taxon>Marinobacteraceae</taxon>
        <taxon>Marinobacter</taxon>
    </lineage>
</organism>
<keyword evidence="1" id="KW-0472">Membrane</keyword>
<evidence type="ECO:0000313" key="3">
    <source>
        <dbReference type="EMBL" id="MDL0431771.1"/>
    </source>
</evidence>
<name>A0ABT7IC84_9GAMM</name>
<dbReference type="Pfam" id="PF09851">
    <property type="entry name" value="SHOCT"/>
    <property type="match status" value="1"/>
</dbReference>
<sequence>MGPEHFGWGGWWLFPVVMPIVMVVVLGILIYFVFGRGGPRPPWSNDFDGSSSHHKDSESAMEILKKRYARGEITREEFEEIKKDLQS</sequence>